<accession>A0A0A9I0T2</accession>
<reference evidence="1" key="2">
    <citation type="journal article" date="2015" name="Data Brief">
        <title>Shoot transcriptome of the giant reed, Arundo donax.</title>
        <authorList>
            <person name="Barrero R.A."/>
            <person name="Guerrero F.D."/>
            <person name="Moolhuijzen P."/>
            <person name="Goolsby J.A."/>
            <person name="Tidwell J."/>
            <person name="Bellgard S.E."/>
            <person name="Bellgard M.I."/>
        </authorList>
    </citation>
    <scope>NUCLEOTIDE SEQUENCE</scope>
    <source>
        <tissue evidence="1">Shoot tissue taken approximately 20 cm above the soil surface</tissue>
    </source>
</reference>
<dbReference type="EMBL" id="GBRH01159103">
    <property type="protein sequence ID" value="JAE38793.1"/>
    <property type="molecule type" value="Transcribed_RNA"/>
</dbReference>
<reference evidence="1" key="1">
    <citation type="submission" date="2014-09" db="EMBL/GenBank/DDBJ databases">
        <authorList>
            <person name="Magalhaes I.L.F."/>
            <person name="Oliveira U."/>
            <person name="Santos F.R."/>
            <person name="Vidigal T.H.D.A."/>
            <person name="Brescovit A.D."/>
            <person name="Santos A.J."/>
        </authorList>
    </citation>
    <scope>NUCLEOTIDE SEQUENCE</scope>
    <source>
        <tissue evidence="1">Shoot tissue taken approximately 20 cm above the soil surface</tissue>
    </source>
</reference>
<protein>
    <submittedName>
        <fullName evidence="1">Uncharacterized protein</fullName>
    </submittedName>
</protein>
<evidence type="ECO:0000313" key="1">
    <source>
        <dbReference type="EMBL" id="JAE38793.1"/>
    </source>
</evidence>
<name>A0A0A9I0T2_ARUDO</name>
<sequence length="22" mass="2495">MDYCTMLSSAITKYSLFSSDCQ</sequence>
<dbReference type="AlphaFoldDB" id="A0A0A9I0T2"/>
<organism evidence="1">
    <name type="scientific">Arundo donax</name>
    <name type="common">Giant reed</name>
    <name type="synonym">Donax arundinaceus</name>
    <dbReference type="NCBI Taxonomy" id="35708"/>
    <lineage>
        <taxon>Eukaryota</taxon>
        <taxon>Viridiplantae</taxon>
        <taxon>Streptophyta</taxon>
        <taxon>Embryophyta</taxon>
        <taxon>Tracheophyta</taxon>
        <taxon>Spermatophyta</taxon>
        <taxon>Magnoliopsida</taxon>
        <taxon>Liliopsida</taxon>
        <taxon>Poales</taxon>
        <taxon>Poaceae</taxon>
        <taxon>PACMAD clade</taxon>
        <taxon>Arundinoideae</taxon>
        <taxon>Arundineae</taxon>
        <taxon>Arundo</taxon>
    </lineage>
</organism>
<proteinExistence type="predicted"/>